<protein>
    <submittedName>
        <fullName evidence="3">Protein ILRUN-like</fullName>
    </submittedName>
</protein>
<feature type="compositionally biased region" description="Gly residues" evidence="1">
    <location>
        <begin position="253"/>
        <end position="279"/>
    </location>
</feature>
<feature type="compositionally biased region" description="Polar residues" evidence="1">
    <location>
        <begin position="215"/>
        <end position="227"/>
    </location>
</feature>
<evidence type="ECO:0000256" key="1">
    <source>
        <dbReference type="SAM" id="MobiDB-lite"/>
    </source>
</evidence>
<feature type="region of interest" description="Disordered" evidence="1">
    <location>
        <begin position="215"/>
        <end position="318"/>
    </location>
</feature>
<feature type="compositionally biased region" description="Gly residues" evidence="1">
    <location>
        <begin position="305"/>
        <end position="318"/>
    </location>
</feature>
<dbReference type="GeneTree" id="ENSGT00940000165292"/>
<dbReference type="GO" id="GO:0000407">
    <property type="term" value="C:phagophore assembly site"/>
    <property type="evidence" value="ECO:0007669"/>
    <property type="project" value="TreeGrafter"/>
</dbReference>
<dbReference type="Gene3D" id="2.60.40.10">
    <property type="entry name" value="Immunoglobulins"/>
    <property type="match status" value="2"/>
</dbReference>
<feature type="domain" description="Nbr1 FW" evidence="2">
    <location>
        <begin position="124"/>
        <end position="198"/>
    </location>
</feature>
<dbReference type="PANTHER" id="PTHR20930:SF0">
    <property type="entry name" value="PROTEIN ILRUN"/>
    <property type="match status" value="1"/>
</dbReference>
<evidence type="ECO:0000259" key="2">
    <source>
        <dbReference type="Pfam" id="PF16158"/>
    </source>
</evidence>
<feature type="compositionally biased region" description="Low complexity" evidence="1">
    <location>
        <begin position="280"/>
        <end position="292"/>
    </location>
</feature>
<dbReference type="InterPro" id="IPR032350">
    <property type="entry name" value="Nbr1_FW"/>
</dbReference>
<dbReference type="InterPro" id="IPR013783">
    <property type="entry name" value="Ig-like_fold"/>
</dbReference>
<dbReference type="PANTHER" id="PTHR20930">
    <property type="entry name" value="OVARIAN CARCINOMA ANTIGEN CA125-RELATED"/>
    <property type="match status" value="1"/>
</dbReference>
<evidence type="ECO:0000313" key="3">
    <source>
        <dbReference type="Ensembl" id="ENSGMOP00000043310.1"/>
    </source>
</evidence>
<name>A0A8C5BA07_GADMO</name>
<proteinExistence type="predicted"/>
<evidence type="ECO:0000313" key="4">
    <source>
        <dbReference type="Proteomes" id="UP000694546"/>
    </source>
</evidence>
<keyword evidence="4" id="KW-1185">Reference proteome</keyword>
<dbReference type="Ensembl" id="ENSGMOT00000037518.1">
    <property type="protein sequence ID" value="ENSGMOP00000043310.1"/>
    <property type="gene ID" value="ENSGMOG00000000101.2"/>
</dbReference>
<feature type="compositionally biased region" description="Basic residues" evidence="1">
    <location>
        <begin position="237"/>
        <end position="250"/>
    </location>
</feature>
<reference evidence="3" key="1">
    <citation type="submission" date="2025-08" db="UniProtKB">
        <authorList>
            <consortium name="Ensembl"/>
        </authorList>
    </citation>
    <scope>IDENTIFICATION</scope>
</reference>
<dbReference type="Proteomes" id="UP000694546">
    <property type="component" value="Chromosome 13"/>
</dbReference>
<reference evidence="3" key="2">
    <citation type="submission" date="2025-09" db="UniProtKB">
        <authorList>
            <consortium name="Ensembl"/>
        </authorList>
    </citation>
    <scope>IDENTIFICATION</scope>
</reference>
<dbReference type="GO" id="GO:0043130">
    <property type="term" value="F:ubiquitin binding"/>
    <property type="evidence" value="ECO:0007669"/>
    <property type="project" value="TreeGrafter"/>
</dbReference>
<dbReference type="AlphaFoldDB" id="A0A8C5BA07"/>
<gene>
    <name evidence="3" type="primary">LOC115557263</name>
</gene>
<dbReference type="Pfam" id="PF16158">
    <property type="entry name" value="N_BRCA1_IG"/>
    <property type="match status" value="1"/>
</dbReference>
<sequence length="318" mass="33435">MSFVEDVTIGEGESVPPDTAFTKTWRIQNTGGCPVAPRGGSLIKPWEQRSDGHVPIRKPLLSMTPSLWVLSPEGHIQSVCAGPVCGEPVCGVSVCGDLSVLDLSVVDLSLTSIPLISVSLPLPGAESWPPGVCLKYIGGDQFGHVNMVLVRSLEPQETFDVSVQMHSPAAPGMYQGQWRMCNATGLFYGDVIWVILSVEVGGLLGVTQQLSSFETEFNTQPQRQPQGDFNPFASPQKNKHHHHHHHHHHHQQDGGGGGGVERTGLKDGGGGGGGGGGPWETGPGPLGTEPNGVDLQSSRSPGVTYGQGVGGPFPSGQS</sequence>
<dbReference type="GO" id="GO:0016236">
    <property type="term" value="P:macroautophagy"/>
    <property type="evidence" value="ECO:0007669"/>
    <property type="project" value="TreeGrafter"/>
</dbReference>
<organism evidence="3 4">
    <name type="scientific">Gadus morhua</name>
    <name type="common">Atlantic cod</name>
    <dbReference type="NCBI Taxonomy" id="8049"/>
    <lineage>
        <taxon>Eukaryota</taxon>
        <taxon>Metazoa</taxon>
        <taxon>Chordata</taxon>
        <taxon>Craniata</taxon>
        <taxon>Vertebrata</taxon>
        <taxon>Euteleostomi</taxon>
        <taxon>Actinopterygii</taxon>
        <taxon>Neopterygii</taxon>
        <taxon>Teleostei</taxon>
        <taxon>Neoteleostei</taxon>
        <taxon>Acanthomorphata</taxon>
        <taxon>Zeiogadaria</taxon>
        <taxon>Gadariae</taxon>
        <taxon>Gadiformes</taxon>
        <taxon>Gadoidei</taxon>
        <taxon>Gadidae</taxon>
        <taxon>Gadus</taxon>
    </lineage>
</organism>
<accession>A0A8C5BA07</accession>
<dbReference type="CDD" id="cd14947">
    <property type="entry name" value="NBR1_like"/>
    <property type="match status" value="1"/>
</dbReference>